<dbReference type="SUPFAM" id="SSF53474">
    <property type="entry name" value="alpha/beta-Hydrolases"/>
    <property type="match status" value="1"/>
</dbReference>
<dbReference type="Proteomes" id="UP001162164">
    <property type="component" value="Unassembled WGS sequence"/>
</dbReference>
<gene>
    <name evidence="7" type="ORF">NQ317_007269</name>
</gene>
<keyword evidence="8" id="KW-1185">Reference proteome</keyword>
<dbReference type="InterPro" id="IPR025483">
    <property type="entry name" value="Lipase_euk"/>
</dbReference>
<dbReference type="Pfam" id="PF00561">
    <property type="entry name" value="Abhydrolase_1"/>
    <property type="match status" value="1"/>
</dbReference>
<evidence type="ECO:0000256" key="1">
    <source>
        <dbReference type="ARBA" id="ARBA00010701"/>
    </source>
</evidence>
<keyword evidence="4" id="KW-0443">Lipid metabolism</keyword>
<keyword evidence="2" id="KW-0732">Signal</keyword>
<evidence type="ECO:0000313" key="7">
    <source>
        <dbReference type="EMBL" id="KAJ8977720.1"/>
    </source>
</evidence>
<protein>
    <recommendedName>
        <fullName evidence="6">AB hydrolase-1 domain-containing protein</fullName>
    </recommendedName>
</protein>
<comment type="caution">
    <text evidence="7">The sequence shown here is derived from an EMBL/GenBank/DDBJ whole genome shotgun (WGS) entry which is preliminary data.</text>
</comment>
<reference evidence="7" key="1">
    <citation type="journal article" date="2023" name="Insect Mol. Biol.">
        <title>Genome sequencing provides insights into the evolution of gene families encoding plant cell wall-degrading enzymes in longhorned beetles.</title>
        <authorList>
            <person name="Shin N.R."/>
            <person name="Okamura Y."/>
            <person name="Kirsch R."/>
            <person name="Pauchet Y."/>
        </authorList>
    </citation>
    <scope>NUCLEOTIDE SEQUENCE</scope>
    <source>
        <strain evidence="7">MMC_N1</strain>
    </source>
</reference>
<proteinExistence type="inferred from homology"/>
<evidence type="ECO:0000256" key="4">
    <source>
        <dbReference type="ARBA" id="ARBA00023098"/>
    </source>
</evidence>
<evidence type="ECO:0000259" key="6">
    <source>
        <dbReference type="Pfam" id="PF00561"/>
    </source>
</evidence>
<accession>A0ABQ9JJN5</accession>
<evidence type="ECO:0000313" key="8">
    <source>
        <dbReference type="Proteomes" id="UP001162164"/>
    </source>
</evidence>
<dbReference type="InterPro" id="IPR000073">
    <property type="entry name" value="AB_hydrolase_1"/>
</dbReference>
<evidence type="ECO:0000256" key="2">
    <source>
        <dbReference type="ARBA" id="ARBA00022729"/>
    </source>
</evidence>
<feature type="domain" description="AB hydrolase-1" evidence="6">
    <location>
        <begin position="19"/>
        <end position="321"/>
    </location>
</feature>
<name>A0ABQ9JJN5_9CUCU</name>
<dbReference type="PANTHER" id="PTHR11005">
    <property type="entry name" value="LYSOSOMAL ACID LIPASE-RELATED"/>
    <property type="match status" value="1"/>
</dbReference>
<dbReference type="Gene3D" id="3.40.50.1820">
    <property type="entry name" value="alpha/beta hydrolase"/>
    <property type="match status" value="1"/>
</dbReference>
<sequence length="348" mass="39559">MDIFYSWREHFLQLTKKTPIVIVHGIAMSGHGFVIGGTGGNESLVHSLGRLGYDVWILNYRGTWYSKKHTTLTPRDKKFWAFSIHELGIYDIRTALKYVNKATGQKPIYIGYSMGTTGFYVYSTTFSDEARSLVKGMIGLAPVINYKGVKSVAKFSALPVVWPILKSFVYLFWNGEILPGFSRFLKPFLLTSPGMYLIQTCVNLIFGDDYEQMNPITYPLLPTWIDTAGAEVYTHYVQIYQSGVFQNYDYGKNRNLEVYSQSSPPAYQISKVSVPVALFVGANDWLATPTNAQQLYSEIPESSRCGYNLVPFPRWNHIDFIVAKDLPKYLYKSIFHKIADIDDGKCKP</sequence>
<evidence type="ECO:0000256" key="5">
    <source>
        <dbReference type="ARBA" id="ARBA00023180"/>
    </source>
</evidence>
<keyword evidence="3" id="KW-0442">Lipid degradation</keyword>
<dbReference type="EMBL" id="JAPWTJ010000516">
    <property type="protein sequence ID" value="KAJ8977720.1"/>
    <property type="molecule type" value="Genomic_DNA"/>
</dbReference>
<keyword evidence="5" id="KW-0325">Glycoprotein</keyword>
<dbReference type="PIRSF" id="PIRSF000862">
    <property type="entry name" value="Steryl_ester_lip"/>
    <property type="match status" value="1"/>
</dbReference>
<comment type="similarity">
    <text evidence="1">Belongs to the AB hydrolase superfamily. Lipase family.</text>
</comment>
<evidence type="ECO:0000256" key="3">
    <source>
        <dbReference type="ARBA" id="ARBA00022963"/>
    </source>
</evidence>
<organism evidence="7 8">
    <name type="scientific">Molorchus minor</name>
    <dbReference type="NCBI Taxonomy" id="1323400"/>
    <lineage>
        <taxon>Eukaryota</taxon>
        <taxon>Metazoa</taxon>
        <taxon>Ecdysozoa</taxon>
        <taxon>Arthropoda</taxon>
        <taxon>Hexapoda</taxon>
        <taxon>Insecta</taxon>
        <taxon>Pterygota</taxon>
        <taxon>Neoptera</taxon>
        <taxon>Endopterygota</taxon>
        <taxon>Coleoptera</taxon>
        <taxon>Polyphaga</taxon>
        <taxon>Cucujiformia</taxon>
        <taxon>Chrysomeloidea</taxon>
        <taxon>Cerambycidae</taxon>
        <taxon>Lamiinae</taxon>
        <taxon>Monochamini</taxon>
        <taxon>Molorchus</taxon>
    </lineage>
</organism>
<dbReference type="InterPro" id="IPR029058">
    <property type="entry name" value="AB_hydrolase_fold"/>
</dbReference>